<protein>
    <recommendedName>
        <fullName evidence="3">Glyoxylase, beta-lactamase superfamily II</fullName>
    </recommendedName>
</protein>
<comment type="caution">
    <text evidence="1">The sequence shown here is derived from an EMBL/GenBank/DDBJ whole genome shotgun (WGS) entry which is preliminary data.</text>
</comment>
<dbReference type="SUPFAM" id="SSF56281">
    <property type="entry name" value="Metallo-hydrolase/oxidoreductase"/>
    <property type="match status" value="1"/>
</dbReference>
<dbReference type="InterPro" id="IPR036866">
    <property type="entry name" value="RibonucZ/Hydroxyglut_hydro"/>
</dbReference>
<keyword evidence="2" id="KW-1185">Reference proteome</keyword>
<dbReference type="Gene3D" id="3.60.15.10">
    <property type="entry name" value="Ribonuclease Z/Hydroxyacylglutathione hydrolase-like"/>
    <property type="match status" value="1"/>
</dbReference>
<accession>A0ABD6DLC1</accession>
<proteinExistence type="predicted"/>
<name>A0ABD6DLC1_9EURY</name>
<sequence>MGMKASGTAEAFRVVNEGDHGFGWIAYPDEEMQRASVALVGDDDKVWVCDPVDVPGLDDLLAERGEVAGVVVTLDRHRRDSAAVANRHNVPVYLPTWFTGVADDLDAPVERFGNELGESGFRTLRLRDGRFWQEAGLYNEETGTLWVPESVGTSSYFLAKSERLGVHPALRAFPPRRALGNLTPERVLVGHGEGVETDASAALADALAGSRKRMLGVYAKTARNALPF</sequence>
<dbReference type="Proteomes" id="UP001597034">
    <property type="component" value="Unassembled WGS sequence"/>
</dbReference>
<dbReference type="AlphaFoldDB" id="A0ABD6DLC1"/>
<evidence type="ECO:0008006" key="3">
    <source>
        <dbReference type="Google" id="ProtNLM"/>
    </source>
</evidence>
<dbReference type="EMBL" id="JBHUDO010000002">
    <property type="protein sequence ID" value="MFD1646137.1"/>
    <property type="molecule type" value="Genomic_DNA"/>
</dbReference>
<evidence type="ECO:0000313" key="2">
    <source>
        <dbReference type="Proteomes" id="UP001597034"/>
    </source>
</evidence>
<evidence type="ECO:0000313" key="1">
    <source>
        <dbReference type="EMBL" id="MFD1646137.1"/>
    </source>
</evidence>
<dbReference type="RefSeq" id="WP_256398340.1">
    <property type="nucleotide sequence ID" value="NZ_JANHJR010000001.1"/>
</dbReference>
<gene>
    <name evidence="1" type="ORF">ACFSBL_10630</name>
</gene>
<organism evidence="1 2">
    <name type="scientific">Haloarchaeobius litoreus</name>
    <dbReference type="NCBI Taxonomy" id="755306"/>
    <lineage>
        <taxon>Archaea</taxon>
        <taxon>Methanobacteriati</taxon>
        <taxon>Methanobacteriota</taxon>
        <taxon>Stenosarchaea group</taxon>
        <taxon>Halobacteria</taxon>
        <taxon>Halobacteriales</taxon>
        <taxon>Halorubellaceae</taxon>
        <taxon>Haloarchaeobius</taxon>
    </lineage>
</organism>
<reference evidence="1 2" key="1">
    <citation type="journal article" date="2019" name="Int. J. Syst. Evol. Microbiol.">
        <title>The Global Catalogue of Microorganisms (GCM) 10K type strain sequencing project: providing services to taxonomists for standard genome sequencing and annotation.</title>
        <authorList>
            <consortium name="The Broad Institute Genomics Platform"/>
            <consortium name="The Broad Institute Genome Sequencing Center for Infectious Disease"/>
            <person name="Wu L."/>
            <person name="Ma J."/>
        </authorList>
    </citation>
    <scope>NUCLEOTIDE SEQUENCE [LARGE SCALE GENOMIC DNA]</scope>
    <source>
        <strain evidence="1 2">CGMCC 1.10390</strain>
    </source>
</reference>